<feature type="transmembrane region" description="Helical" evidence="10">
    <location>
        <begin position="763"/>
        <end position="781"/>
    </location>
</feature>
<dbReference type="SMART" id="SM00388">
    <property type="entry name" value="HisKA"/>
    <property type="match status" value="1"/>
</dbReference>
<reference evidence="14" key="2">
    <citation type="submission" date="2021-04" db="EMBL/GenBank/DDBJ databases">
        <authorList>
            <person name="Gilroy R."/>
        </authorList>
    </citation>
    <scope>NUCLEOTIDE SEQUENCE</scope>
    <source>
        <strain evidence="14">CHK118-2852</strain>
    </source>
</reference>
<keyword evidence="7" id="KW-0238">DNA-binding</keyword>
<keyword evidence="4" id="KW-0808">Transferase</keyword>
<gene>
    <name evidence="14" type="ORF">H9807_01115</name>
</gene>
<evidence type="ECO:0000256" key="1">
    <source>
        <dbReference type="ARBA" id="ARBA00000085"/>
    </source>
</evidence>
<dbReference type="GO" id="GO:0043565">
    <property type="term" value="F:sequence-specific DNA binding"/>
    <property type="evidence" value="ECO:0007669"/>
    <property type="project" value="InterPro"/>
</dbReference>
<dbReference type="PROSITE" id="PS01124">
    <property type="entry name" value="HTH_ARAC_FAMILY_2"/>
    <property type="match status" value="1"/>
</dbReference>
<dbReference type="CDD" id="cd00075">
    <property type="entry name" value="HATPase"/>
    <property type="match status" value="1"/>
</dbReference>
<dbReference type="InterPro" id="IPR001789">
    <property type="entry name" value="Sig_transdc_resp-reg_receiver"/>
</dbReference>
<feature type="modified residue" description="4-aspartylphosphate" evidence="9">
    <location>
        <position position="1105"/>
    </location>
</feature>
<keyword evidence="6" id="KW-0805">Transcription regulation</keyword>
<dbReference type="GO" id="GO:0003700">
    <property type="term" value="F:DNA-binding transcription factor activity"/>
    <property type="evidence" value="ECO:0007669"/>
    <property type="project" value="InterPro"/>
</dbReference>
<dbReference type="InterPro" id="IPR009057">
    <property type="entry name" value="Homeodomain-like_sf"/>
</dbReference>
<dbReference type="FunFam" id="3.30.565.10:FF:000006">
    <property type="entry name" value="Sensor histidine kinase WalK"/>
    <property type="match status" value="1"/>
</dbReference>
<dbReference type="PROSITE" id="PS50110">
    <property type="entry name" value="RESPONSE_REGULATORY"/>
    <property type="match status" value="1"/>
</dbReference>
<evidence type="ECO:0000259" key="13">
    <source>
        <dbReference type="PROSITE" id="PS50110"/>
    </source>
</evidence>
<feature type="domain" description="HTH araC/xylS-type" evidence="11">
    <location>
        <begin position="1231"/>
        <end position="1329"/>
    </location>
</feature>
<dbReference type="SMART" id="SM00387">
    <property type="entry name" value="HATPase_c"/>
    <property type="match status" value="1"/>
</dbReference>
<dbReference type="InterPro" id="IPR011123">
    <property type="entry name" value="Y_Y_Y"/>
</dbReference>
<keyword evidence="3 9" id="KW-0597">Phosphoprotein</keyword>
<evidence type="ECO:0000256" key="3">
    <source>
        <dbReference type="ARBA" id="ARBA00022553"/>
    </source>
</evidence>
<dbReference type="Gene3D" id="1.10.287.130">
    <property type="match status" value="1"/>
</dbReference>
<evidence type="ECO:0000256" key="9">
    <source>
        <dbReference type="PROSITE-ProRule" id="PRU00169"/>
    </source>
</evidence>
<dbReference type="GO" id="GO:0000155">
    <property type="term" value="F:phosphorelay sensor kinase activity"/>
    <property type="evidence" value="ECO:0007669"/>
    <property type="project" value="InterPro"/>
</dbReference>
<protein>
    <recommendedName>
        <fullName evidence="2">histidine kinase</fullName>
        <ecNumber evidence="2">2.7.13.3</ecNumber>
    </recommendedName>
</protein>
<feature type="domain" description="Response regulatory" evidence="13">
    <location>
        <begin position="1057"/>
        <end position="1172"/>
    </location>
</feature>
<evidence type="ECO:0000259" key="12">
    <source>
        <dbReference type="PROSITE" id="PS50109"/>
    </source>
</evidence>
<keyword evidence="10" id="KW-0812">Transmembrane</keyword>
<dbReference type="Gene3D" id="3.30.565.10">
    <property type="entry name" value="Histidine kinase-like ATPase, C-terminal domain"/>
    <property type="match status" value="1"/>
</dbReference>
<keyword evidence="10" id="KW-0472">Membrane</keyword>
<sequence>MKINLKYILLVISFVLSISALYAESFDGMFSVRHIGRTDGLSSERVFSIVEDNDNVMWISTRTGVDRYNGRTVKNYSLSANYYYGDLAGRIIRLYFDNKLGLLAYDHTGRIYKYQPNTDSFELYLFLGEYIEGEIILNKIFSDENGTLWFGLSRGLYSKKSDGALCCVLEDNYINDIACLCDSLFVGTSNGVFRLSCREDSVSNQLVEDKNVQTLYFDKSENKLWIGTFNSGLWTLDLGNYSLHRIKGQHLSFFNPIRAITPYDNNRILVGIDGGGVYFVDKHTSETKLFVNTEDSGEFFLRGNGIYAVTKDFQDNIWIGSYTGGVSVAISLKYPINIMTHERGNPQSLVNNNVNDIEENINYDLWFATDDGISIRNKSDRRWKHILKSIVIVDLCSSGDGNIWAGTYGDGLYLIDKDGRVIRHLTQKPEGLTTNYIFSVKEDKDGDLWIGGLDGNLIIADKQGKRKNEFDINWVHSIEEVDSLRMAVATVNGFCIVEKYTSQFRRYATTSEFNDKNVSAYIISMLFNGDGTVWLGTEGGGLNLYDMNSGDVKIITTKEGLLSDDIYSLQRDNKGRIWASTGKGLAVVNGLKVSNLNYIHDTDKTYNKSACIKLSDGRFAYGSTYGAIFITPGAMAVEEYDAPVRITDLKLEYISPEKEIQMRPSIYAMLMDKKVDLDYSYNSFSVTFESINYRFQHDIAYQYILEGYEKSWSAVYSNGTVRYTNVSPGMYTLKVRSLRKSNGEIISEASLSINIDQPWWNSWYAWIIYLSLVFGIFYFILRYKSNQLQKRHNEDKIKFFVETAHDIRTPVTLIMAPLEDLSKKKDLSDDVSYLLETARNNTRKLHALVSQLLEFEKIDTNKKNVTLKPVNINDLLVKECVSFQSYCDKKQLHIKISLPEHDVFAMADEQMMEMLLDNLISNACKYTLANGTISLSLLSDKKNVVIEVQDTGIGIPADAGRQLFKNVYRAVNARQTNEPGTGFGLLQVQRLVNMIHGKISYKSEVNKGSTFYVTLRNADIDSSFDNNVIHKQISPVIENRTEYIGDDSENIKESLDTLLIVEDNDELRCYLKKIFERDYRVIDVSDGSKALECLAEEYPDLILSDVMMPGIQGDELCRIVKENPQTSGIPFILLTAKVTHDAMVTGLKSGADDYIPKPFSAEILRLKVHSILETRNHLREYVLKNVVAQIEKNETVGTDTLNNDDEIRQTDEGNVQNDTVPVSEDDLNFIKHATQLVMDNMDDEEFNINQLCQEMAMSRTLFYNRLKSLTGKAPQDFIRLIRLQRAAELLKQGKPVADVAAETGFVNSKYFSILFKKQFGISPSKFLEQN</sequence>
<comment type="caution">
    <text evidence="14">The sequence shown here is derived from an EMBL/GenBank/DDBJ whole genome shotgun (WGS) entry which is preliminary data.</text>
</comment>
<name>A0A9D2KE48_9BACE</name>
<evidence type="ECO:0000256" key="7">
    <source>
        <dbReference type="ARBA" id="ARBA00023125"/>
    </source>
</evidence>
<dbReference type="SUPFAM" id="SSF55874">
    <property type="entry name" value="ATPase domain of HSP90 chaperone/DNA topoisomerase II/histidine kinase"/>
    <property type="match status" value="1"/>
</dbReference>
<dbReference type="CDD" id="cd00082">
    <property type="entry name" value="HisKA"/>
    <property type="match status" value="1"/>
</dbReference>
<evidence type="ECO:0000256" key="10">
    <source>
        <dbReference type="SAM" id="Phobius"/>
    </source>
</evidence>
<dbReference type="InterPro" id="IPR036890">
    <property type="entry name" value="HATPase_C_sf"/>
</dbReference>
<dbReference type="InterPro" id="IPR011110">
    <property type="entry name" value="Reg_prop"/>
</dbReference>
<dbReference type="SMART" id="SM00448">
    <property type="entry name" value="REC"/>
    <property type="match status" value="1"/>
</dbReference>
<accession>A0A9D2KE48</accession>
<dbReference type="PROSITE" id="PS00041">
    <property type="entry name" value="HTH_ARAC_FAMILY_1"/>
    <property type="match status" value="1"/>
</dbReference>
<dbReference type="InterPro" id="IPR003661">
    <property type="entry name" value="HisK_dim/P_dom"/>
</dbReference>
<dbReference type="Pfam" id="PF02518">
    <property type="entry name" value="HATPase_c"/>
    <property type="match status" value="1"/>
</dbReference>
<dbReference type="InterPro" id="IPR011006">
    <property type="entry name" value="CheY-like_superfamily"/>
</dbReference>
<feature type="domain" description="Histidine kinase" evidence="12">
    <location>
        <begin position="802"/>
        <end position="1019"/>
    </location>
</feature>
<evidence type="ECO:0000256" key="2">
    <source>
        <dbReference type="ARBA" id="ARBA00012438"/>
    </source>
</evidence>
<dbReference type="SUPFAM" id="SSF47384">
    <property type="entry name" value="Homodimeric domain of signal transducing histidine kinase"/>
    <property type="match status" value="1"/>
</dbReference>
<dbReference type="InterPro" id="IPR018062">
    <property type="entry name" value="HTH_AraC-typ_CS"/>
</dbReference>
<dbReference type="Gene3D" id="1.10.10.60">
    <property type="entry name" value="Homeodomain-like"/>
    <property type="match status" value="1"/>
</dbReference>
<evidence type="ECO:0000259" key="11">
    <source>
        <dbReference type="PROSITE" id="PS01124"/>
    </source>
</evidence>
<proteinExistence type="predicted"/>
<evidence type="ECO:0000256" key="4">
    <source>
        <dbReference type="ARBA" id="ARBA00022679"/>
    </source>
</evidence>
<dbReference type="Gene3D" id="2.130.10.10">
    <property type="entry name" value="YVTN repeat-like/Quinoprotein amine dehydrogenase"/>
    <property type="match status" value="2"/>
</dbReference>
<dbReference type="PROSITE" id="PS50109">
    <property type="entry name" value="HIS_KIN"/>
    <property type="match status" value="1"/>
</dbReference>
<evidence type="ECO:0000256" key="5">
    <source>
        <dbReference type="ARBA" id="ARBA00022777"/>
    </source>
</evidence>
<dbReference type="EC" id="2.7.13.3" evidence="2"/>
<dbReference type="Pfam" id="PF07494">
    <property type="entry name" value="Reg_prop"/>
    <property type="match status" value="3"/>
</dbReference>
<reference evidence="14" key="1">
    <citation type="journal article" date="2021" name="PeerJ">
        <title>Extensive microbial diversity within the chicken gut microbiome revealed by metagenomics and culture.</title>
        <authorList>
            <person name="Gilroy R."/>
            <person name="Ravi A."/>
            <person name="Getino M."/>
            <person name="Pursley I."/>
            <person name="Horton D.L."/>
            <person name="Alikhan N.F."/>
            <person name="Baker D."/>
            <person name="Gharbi K."/>
            <person name="Hall N."/>
            <person name="Watson M."/>
            <person name="Adriaenssens E.M."/>
            <person name="Foster-Nyarko E."/>
            <person name="Jarju S."/>
            <person name="Secka A."/>
            <person name="Antonio M."/>
            <person name="Oren A."/>
            <person name="Chaudhuri R.R."/>
            <person name="La Ragione R."/>
            <person name="Hildebrand F."/>
            <person name="Pallen M.J."/>
        </authorList>
    </citation>
    <scope>NUCLEOTIDE SEQUENCE</scope>
    <source>
        <strain evidence="14">CHK118-2852</strain>
    </source>
</reference>
<dbReference type="SMART" id="SM00342">
    <property type="entry name" value="HTH_ARAC"/>
    <property type="match status" value="1"/>
</dbReference>
<organism evidence="14 15">
    <name type="scientific">Candidatus Bacteroides merdavium</name>
    <dbReference type="NCBI Taxonomy" id="2838472"/>
    <lineage>
        <taxon>Bacteria</taxon>
        <taxon>Pseudomonadati</taxon>
        <taxon>Bacteroidota</taxon>
        <taxon>Bacteroidia</taxon>
        <taxon>Bacteroidales</taxon>
        <taxon>Bacteroidaceae</taxon>
        <taxon>Bacteroides</taxon>
    </lineage>
</organism>
<dbReference type="PRINTS" id="PR00344">
    <property type="entry name" value="BCTRLSENSOR"/>
</dbReference>
<dbReference type="EMBL" id="DXAV01000012">
    <property type="protein sequence ID" value="HIZ90713.1"/>
    <property type="molecule type" value="Genomic_DNA"/>
</dbReference>
<dbReference type="InterPro" id="IPR005467">
    <property type="entry name" value="His_kinase_dom"/>
</dbReference>
<keyword evidence="5" id="KW-0418">Kinase</keyword>
<dbReference type="PANTHER" id="PTHR43547">
    <property type="entry name" value="TWO-COMPONENT HISTIDINE KINASE"/>
    <property type="match status" value="1"/>
</dbReference>
<dbReference type="Pfam" id="PF00072">
    <property type="entry name" value="Response_reg"/>
    <property type="match status" value="1"/>
</dbReference>
<dbReference type="Pfam" id="PF00512">
    <property type="entry name" value="HisKA"/>
    <property type="match status" value="1"/>
</dbReference>
<dbReference type="Gene3D" id="3.40.50.2300">
    <property type="match status" value="1"/>
</dbReference>
<comment type="catalytic activity">
    <reaction evidence="1">
        <text>ATP + protein L-histidine = ADP + protein N-phospho-L-histidine.</text>
        <dbReference type="EC" id="2.7.13.3"/>
    </reaction>
</comment>
<dbReference type="InterPro" id="IPR003594">
    <property type="entry name" value="HATPase_dom"/>
</dbReference>
<dbReference type="InterPro" id="IPR015943">
    <property type="entry name" value="WD40/YVTN_repeat-like_dom_sf"/>
</dbReference>
<dbReference type="Pfam" id="PF07495">
    <property type="entry name" value="Y_Y_Y"/>
    <property type="match status" value="1"/>
</dbReference>
<dbReference type="InterPro" id="IPR018060">
    <property type="entry name" value="HTH_AraC"/>
</dbReference>
<evidence type="ECO:0000313" key="15">
    <source>
        <dbReference type="Proteomes" id="UP000824108"/>
    </source>
</evidence>
<evidence type="ECO:0000313" key="14">
    <source>
        <dbReference type="EMBL" id="HIZ90713.1"/>
    </source>
</evidence>
<dbReference type="SUPFAM" id="SSF52172">
    <property type="entry name" value="CheY-like"/>
    <property type="match status" value="1"/>
</dbReference>
<dbReference type="Gene3D" id="2.60.40.10">
    <property type="entry name" value="Immunoglobulins"/>
    <property type="match status" value="1"/>
</dbReference>
<dbReference type="CDD" id="cd17574">
    <property type="entry name" value="REC_OmpR"/>
    <property type="match status" value="1"/>
</dbReference>
<dbReference type="Proteomes" id="UP000824108">
    <property type="component" value="Unassembled WGS sequence"/>
</dbReference>
<dbReference type="InterPro" id="IPR036097">
    <property type="entry name" value="HisK_dim/P_sf"/>
</dbReference>
<dbReference type="SUPFAM" id="SSF46689">
    <property type="entry name" value="Homeodomain-like"/>
    <property type="match status" value="1"/>
</dbReference>
<dbReference type="InterPro" id="IPR013783">
    <property type="entry name" value="Ig-like_fold"/>
</dbReference>
<evidence type="ECO:0000256" key="6">
    <source>
        <dbReference type="ARBA" id="ARBA00023015"/>
    </source>
</evidence>
<keyword evidence="8" id="KW-0804">Transcription</keyword>
<evidence type="ECO:0000256" key="8">
    <source>
        <dbReference type="ARBA" id="ARBA00023163"/>
    </source>
</evidence>
<dbReference type="Pfam" id="PF12833">
    <property type="entry name" value="HTH_18"/>
    <property type="match status" value="1"/>
</dbReference>
<dbReference type="PANTHER" id="PTHR43547:SF2">
    <property type="entry name" value="HYBRID SIGNAL TRANSDUCTION HISTIDINE KINASE C"/>
    <property type="match status" value="1"/>
</dbReference>
<keyword evidence="10" id="KW-1133">Transmembrane helix</keyword>
<dbReference type="InterPro" id="IPR004358">
    <property type="entry name" value="Sig_transdc_His_kin-like_C"/>
</dbReference>
<dbReference type="SUPFAM" id="SSF63829">
    <property type="entry name" value="Calcium-dependent phosphotriesterase"/>
    <property type="match status" value="2"/>
</dbReference>